<dbReference type="Gene3D" id="3.30.70.340">
    <property type="entry name" value="Metallocarboxypeptidase-like"/>
    <property type="match status" value="1"/>
</dbReference>
<dbReference type="GO" id="GO:0008270">
    <property type="term" value="F:zinc ion binding"/>
    <property type="evidence" value="ECO:0007669"/>
    <property type="project" value="InterPro"/>
</dbReference>
<dbReference type="SMART" id="SM00631">
    <property type="entry name" value="Zn_pept"/>
    <property type="match status" value="1"/>
</dbReference>
<evidence type="ECO:0000313" key="14">
    <source>
        <dbReference type="RefSeq" id="XP_035443455.1"/>
    </source>
</evidence>
<dbReference type="GO" id="GO:0004181">
    <property type="term" value="F:metallocarboxypeptidase activity"/>
    <property type="evidence" value="ECO:0007669"/>
    <property type="project" value="InterPro"/>
</dbReference>
<organism evidence="13 14">
    <name type="scientific">Spodoptera frugiperda</name>
    <name type="common">Fall armyworm</name>
    <dbReference type="NCBI Taxonomy" id="7108"/>
    <lineage>
        <taxon>Eukaryota</taxon>
        <taxon>Metazoa</taxon>
        <taxon>Ecdysozoa</taxon>
        <taxon>Arthropoda</taxon>
        <taxon>Hexapoda</taxon>
        <taxon>Insecta</taxon>
        <taxon>Pterygota</taxon>
        <taxon>Neoptera</taxon>
        <taxon>Endopterygota</taxon>
        <taxon>Lepidoptera</taxon>
        <taxon>Glossata</taxon>
        <taxon>Ditrysia</taxon>
        <taxon>Noctuoidea</taxon>
        <taxon>Noctuidae</taxon>
        <taxon>Amphipyrinae</taxon>
        <taxon>Spodoptera</taxon>
    </lineage>
</organism>
<keyword evidence="7" id="KW-0378">Hydrolase</keyword>
<keyword evidence="5" id="KW-0479">Metal-binding</keyword>
<evidence type="ECO:0000256" key="11">
    <source>
        <dbReference type="PROSITE-ProRule" id="PRU01379"/>
    </source>
</evidence>
<sequence length="446" mass="50810">MVGDPTSPTTFNRVQTKLFLILALAGYVFAKNEHYIGWKSYFVGPPIKEHVKTLVILGEKMDLDYLSPPHPEREAIVLVPPRKQLEFIKTLKNFTIKYRSHAENVKATLDRDDERIRNWTNIISRNGGAVTPYNSYLCLDAIYGYMHHISMRHKKTVTMVTAGHSFEGRPLKYLKISTTNFHKKSKNIIFVDAAIHAREWIAPPVVTWIIHKLTDDVTEPNMLNDFDWILMPVVNPDGYEFSFSEKRLWRKTRSTNTDPQSFRCPGVDGNRNFDFAWGATGSSSNPCSDTYRGNRAFSEVETRTVRDILNTYSYRIYMYISMHSFGSMILYPWGHNSSDSKYSFNLHLASSAMVKAIRNASLPHFPDYVNGNSGKTMFYTAGGAADDYAHNLGIPYSYTFELPGLSGGMHGFELHPMHIKQVCKETWIGLVAGITKATKLTEKDRS</sequence>
<dbReference type="InterPro" id="IPR000834">
    <property type="entry name" value="Peptidase_M14"/>
</dbReference>
<evidence type="ECO:0000256" key="7">
    <source>
        <dbReference type="ARBA" id="ARBA00022801"/>
    </source>
</evidence>
<dbReference type="Pfam" id="PF00246">
    <property type="entry name" value="Peptidase_M14"/>
    <property type="match status" value="1"/>
</dbReference>
<comment type="cofactor">
    <cofactor evidence="1">
        <name>Zn(2+)</name>
        <dbReference type="ChEBI" id="CHEBI:29105"/>
    </cofactor>
</comment>
<feature type="active site" description="Proton donor/acceptor" evidence="11">
    <location>
        <position position="401"/>
    </location>
</feature>
<keyword evidence="8" id="KW-0862">Zinc</keyword>
<dbReference type="PRINTS" id="PR00765">
    <property type="entry name" value="CRBOXYPTASEA"/>
</dbReference>
<comment type="similarity">
    <text evidence="2 11">Belongs to the peptidase M14 family.</text>
</comment>
<name>A0A9R0EM76_SPOFR</name>
<dbReference type="AlphaFoldDB" id="A0A9R0EM76"/>
<keyword evidence="4" id="KW-0645">Protease</keyword>
<evidence type="ECO:0000313" key="13">
    <source>
        <dbReference type="Proteomes" id="UP000829999"/>
    </source>
</evidence>
<evidence type="ECO:0000256" key="9">
    <source>
        <dbReference type="ARBA" id="ARBA00023049"/>
    </source>
</evidence>
<dbReference type="PANTHER" id="PTHR11705:SF140">
    <property type="entry name" value="FI02848P-RELATED"/>
    <property type="match status" value="1"/>
</dbReference>
<accession>A0A9R0EM76</accession>
<keyword evidence="9" id="KW-0482">Metalloprotease</keyword>
<dbReference type="OrthoDB" id="3626597at2759"/>
<evidence type="ECO:0000256" key="6">
    <source>
        <dbReference type="ARBA" id="ARBA00022729"/>
    </source>
</evidence>
<evidence type="ECO:0000256" key="1">
    <source>
        <dbReference type="ARBA" id="ARBA00001947"/>
    </source>
</evidence>
<dbReference type="InterPro" id="IPR003146">
    <property type="entry name" value="M14A_act_pep"/>
</dbReference>
<evidence type="ECO:0000259" key="12">
    <source>
        <dbReference type="PROSITE" id="PS52035"/>
    </source>
</evidence>
<dbReference type="SUPFAM" id="SSF53187">
    <property type="entry name" value="Zn-dependent exopeptidases"/>
    <property type="match status" value="1"/>
</dbReference>
<dbReference type="GeneID" id="118271471"/>
<evidence type="ECO:0000256" key="2">
    <source>
        <dbReference type="ARBA" id="ARBA00005988"/>
    </source>
</evidence>
<evidence type="ECO:0000256" key="8">
    <source>
        <dbReference type="ARBA" id="ARBA00022833"/>
    </source>
</evidence>
<dbReference type="PROSITE" id="PS52035">
    <property type="entry name" value="PEPTIDASE_M14"/>
    <property type="match status" value="1"/>
</dbReference>
<evidence type="ECO:0000256" key="10">
    <source>
        <dbReference type="ARBA" id="ARBA00023157"/>
    </source>
</evidence>
<dbReference type="Gene3D" id="3.40.630.10">
    <property type="entry name" value="Zn peptidases"/>
    <property type="match status" value="1"/>
</dbReference>
<keyword evidence="10" id="KW-1015">Disulfide bond</keyword>
<dbReference type="SUPFAM" id="SSF54897">
    <property type="entry name" value="Protease propeptides/inhibitors"/>
    <property type="match status" value="1"/>
</dbReference>
<keyword evidence="3" id="KW-0121">Carboxypeptidase</keyword>
<keyword evidence="13" id="KW-1185">Reference proteome</keyword>
<protein>
    <submittedName>
        <fullName evidence="14">Carboxypeptidase B-like</fullName>
    </submittedName>
</protein>
<gene>
    <name evidence="14" type="primary">LOC118271471</name>
</gene>
<dbReference type="FunFam" id="3.40.630.10:FF:000084">
    <property type="entry name" value="Carboxypeptidase B2"/>
    <property type="match status" value="1"/>
</dbReference>
<dbReference type="GO" id="GO:0005615">
    <property type="term" value="C:extracellular space"/>
    <property type="evidence" value="ECO:0007669"/>
    <property type="project" value="TreeGrafter"/>
</dbReference>
<dbReference type="InterPro" id="IPR036990">
    <property type="entry name" value="M14A-like_propep"/>
</dbReference>
<dbReference type="Pfam" id="PF02244">
    <property type="entry name" value="Propep_M14"/>
    <property type="match status" value="1"/>
</dbReference>
<dbReference type="GO" id="GO:0006508">
    <property type="term" value="P:proteolysis"/>
    <property type="evidence" value="ECO:0007669"/>
    <property type="project" value="UniProtKB-KW"/>
</dbReference>
<evidence type="ECO:0000256" key="5">
    <source>
        <dbReference type="ARBA" id="ARBA00022723"/>
    </source>
</evidence>
<dbReference type="RefSeq" id="XP_035443455.1">
    <property type="nucleotide sequence ID" value="XM_035587562.2"/>
</dbReference>
<evidence type="ECO:0000256" key="3">
    <source>
        <dbReference type="ARBA" id="ARBA00022645"/>
    </source>
</evidence>
<keyword evidence="6" id="KW-0732">Signal</keyword>
<dbReference type="Proteomes" id="UP000829999">
    <property type="component" value="Chromosome 9"/>
</dbReference>
<reference evidence="14" key="1">
    <citation type="submission" date="2025-08" db="UniProtKB">
        <authorList>
            <consortium name="RefSeq"/>
        </authorList>
    </citation>
    <scope>IDENTIFICATION</scope>
    <source>
        <tissue evidence="14">Whole larval tissue</tissue>
    </source>
</reference>
<proteinExistence type="inferred from homology"/>
<evidence type="ECO:0000256" key="4">
    <source>
        <dbReference type="ARBA" id="ARBA00022670"/>
    </source>
</evidence>
<feature type="domain" description="Peptidase M14" evidence="12">
    <location>
        <begin position="135"/>
        <end position="437"/>
    </location>
</feature>
<dbReference type="PANTHER" id="PTHR11705">
    <property type="entry name" value="PROTEASE FAMILY M14 CARBOXYPEPTIDASE A,B"/>
    <property type="match status" value="1"/>
</dbReference>